<accession>A0ABR1IYM7</accession>
<dbReference type="Proteomes" id="UP001498398">
    <property type="component" value="Unassembled WGS sequence"/>
</dbReference>
<proteinExistence type="predicted"/>
<evidence type="ECO:0000313" key="2">
    <source>
        <dbReference type="Proteomes" id="UP001498398"/>
    </source>
</evidence>
<name>A0ABR1IYM7_9AGAR</name>
<reference evidence="1 2" key="1">
    <citation type="submission" date="2024-01" db="EMBL/GenBank/DDBJ databases">
        <title>A draft genome for the cacao thread blight pathogen Marasmiellus scandens.</title>
        <authorList>
            <person name="Baruah I.K."/>
            <person name="Leung J."/>
            <person name="Bukari Y."/>
            <person name="Amoako-Attah I."/>
            <person name="Meinhardt L.W."/>
            <person name="Bailey B.A."/>
            <person name="Cohen S.P."/>
        </authorList>
    </citation>
    <scope>NUCLEOTIDE SEQUENCE [LARGE SCALE GENOMIC DNA]</scope>
    <source>
        <strain evidence="1 2">GH-19</strain>
    </source>
</reference>
<organism evidence="1 2">
    <name type="scientific">Marasmiellus scandens</name>
    <dbReference type="NCBI Taxonomy" id="2682957"/>
    <lineage>
        <taxon>Eukaryota</taxon>
        <taxon>Fungi</taxon>
        <taxon>Dikarya</taxon>
        <taxon>Basidiomycota</taxon>
        <taxon>Agaricomycotina</taxon>
        <taxon>Agaricomycetes</taxon>
        <taxon>Agaricomycetidae</taxon>
        <taxon>Agaricales</taxon>
        <taxon>Marasmiineae</taxon>
        <taxon>Omphalotaceae</taxon>
        <taxon>Marasmiellus</taxon>
    </lineage>
</organism>
<protein>
    <submittedName>
        <fullName evidence="1">Uncharacterized protein</fullName>
    </submittedName>
</protein>
<comment type="caution">
    <text evidence="1">The sequence shown here is derived from an EMBL/GenBank/DDBJ whole genome shotgun (WGS) entry which is preliminary data.</text>
</comment>
<evidence type="ECO:0000313" key="1">
    <source>
        <dbReference type="EMBL" id="KAK7444840.1"/>
    </source>
</evidence>
<gene>
    <name evidence="1" type="ORF">VKT23_015158</name>
</gene>
<keyword evidence="2" id="KW-1185">Reference proteome</keyword>
<sequence length="161" mass="17593">MIHVPDVSSSGDSSSDLCWRKPLFNLSSKVVISSTEMSEEWKTVMEYNKRARTGFGVGVENGKRSGGGGHEKPPLYTYVVTQPPQFVLCLCGVVLDYIRFRRALVKKGRKRGFEHEFGLFTVVFVLALEDDVATEIDVDGIGCCLRGAERVSGRGEAGGAS</sequence>
<dbReference type="EMBL" id="JBANRG010000049">
    <property type="protein sequence ID" value="KAK7444840.1"/>
    <property type="molecule type" value="Genomic_DNA"/>
</dbReference>